<dbReference type="UniPathway" id="UPA00603">
    <property type="reaction ID" value="UER00660"/>
</dbReference>
<reference evidence="12 14" key="1">
    <citation type="journal article" date="2010" name="BMC Genomics">
        <title>Combination of measures distinguishes pre-miRNAs from other stem-loops in the genome of the newly sequenced Anopheles darlingi.</title>
        <authorList>
            <person name="Mendes N.D."/>
            <person name="Freitas A.T."/>
            <person name="Vasconcelos A.T."/>
            <person name="Sagot M.F."/>
        </authorList>
    </citation>
    <scope>NUCLEOTIDE SEQUENCE</scope>
</reference>
<evidence type="ECO:0000259" key="11">
    <source>
        <dbReference type="Pfam" id="PF01979"/>
    </source>
</evidence>
<evidence type="ECO:0000256" key="8">
    <source>
        <dbReference type="ARBA" id="ARBA00022833"/>
    </source>
</evidence>
<evidence type="ECO:0000313" key="14">
    <source>
        <dbReference type="Proteomes" id="UP000000673"/>
    </source>
</evidence>
<dbReference type="GO" id="GO:0008892">
    <property type="term" value="F:guanine deaminase activity"/>
    <property type="evidence" value="ECO:0007669"/>
    <property type="project" value="UniProtKB-EC"/>
</dbReference>
<keyword evidence="7" id="KW-0378">Hydrolase</keyword>
<evidence type="ECO:0000256" key="9">
    <source>
        <dbReference type="ARBA" id="ARBA00051148"/>
    </source>
</evidence>
<dbReference type="HOGENOM" id="CLU_324720_0_0_1"/>
<accession>W5JVF4</accession>
<organism evidence="12">
    <name type="scientific">Anopheles darlingi</name>
    <name type="common">Mosquito</name>
    <dbReference type="NCBI Taxonomy" id="43151"/>
    <lineage>
        <taxon>Eukaryota</taxon>
        <taxon>Metazoa</taxon>
        <taxon>Ecdysozoa</taxon>
        <taxon>Arthropoda</taxon>
        <taxon>Hexapoda</taxon>
        <taxon>Insecta</taxon>
        <taxon>Pterygota</taxon>
        <taxon>Neoptera</taxon>
        <taxon>Endopterygota</taxon>
        <taxon>Diptera</taxon>
        <taxon>Nematocera</taxon>
        <taxon>Culicoidea</taxon>
        <taxon>Culicidae</taxon>
        <taxon>Anophelinae</taxon>
        <taxon>Anopheles</taxon>
    </lineage>
</organism>
<evidence type="ECO:0000256" key="3">
    <source>
        <dbReference type="ARBA" id="ARBA00006745"/>
    </source>
</evidence>
<evidence type="ECO:0000256" key="5">
    <source>
        <dbReference type="ARBA" id="ARBA00014514"/>
    </source>
</evidence>
<evidence type="ECO:0000256" key="1">
    <source>
        <dbReference type="ARBA" id="ARBA00001947"/>
    </source>
</evidence>
<dbReference type="Gene3D" id="3.20.20.140">
    <property type="entry name" value="Metal-dependent hydrolases"/>
    <property type="match status" value="3"/>
</dbReference>
<dbReference type="FunFam" id="3.20.20.140:FF:000022">
    <property type="entry name" value="Guanine deaminase"/>
    <property type="match status" value="1"/>
</dbReference>
<dbReference type="InterPro" id="IPR032466">
    <property type="entry name" value="Metal_Hydrolase"/>
</dbReference>
<dbReference type="EMBL" id="ADMH02000378">
    <property type="protein sequence ID" value="ETN66789.1"/>
    <property type="molecule type" value="Genomic_DNA"/>
</dbReference>
<evidence type="ECO:0000313" key="12">
    <source>
        <dbReference type="EMBL" id="ETN66789.1"/>
    </source>
</evidence>
<evidence type="ECO:0000256" key="4">
    <source>
        <dbReference type="ARBA" id="ARBA00012781"/>
    </source>
</evidence>
<dbReference type="Gene3D" id="2.30.40.10">
    <property type="entry name" value="Urease, subunit C, domain 1"/>
    <property type="match status" value="1"/>
</dbReference>
<dbReference type="Pfam" id="PF00962">
    <property type="entry name" value="A_deaminase"/>
    <property type="match status" value="1"/>
</dbReference>
<dbReference type="CDD" id="cd01303">
    <property type="entry name" value="GDEase"/>
    <property type="match status" value="1"/>
</dbReference>
<keyword evidence="8" id="KW-0862">Zinc</keyword>
<dbReference type="InterPro" id="IPR051607">
    <property type="entry name" value="Metallo-dep_hydrolases"/>
</dbReference>
<keyword evidence="14" id="KW-1185">Reference proteome</keyword>
<protein>
    <recommendedName>
        <fullName evidence="5">Guanine deaminase</fullName>
        <ecNumber evidence="4">3.5.4.3</ecNumber>
    </recommendedName>
</protein>
<comment type="catalytic activity">
    <reaction evidence="9">
        <text>guanine + H2O + H(+) = xanthine + NH4(+)</text>
        <dbReference type="Rhea" id="RHEA:14665"/>
        <dbReference type="ChEBI" id="CHEBI:15377"/>
        <dbReference type="ChEBI" id="CHEBI:15378"/>
        <dbReference type="ChEBI" id="CHEBI:16235"/>
        <dbReference type="ChEBI" id="CHEBI:17712"/>
        <dbReference type="ChEBI" id="CHEBI:28938"/>
        <dbReference type="EC" id="3.5.4.3"/>
    </reaction>
</comment>
<dbReference type="FunCoup" id="W5JVF4">
    <property type="interactions" value="388"/>
</dbReference>
<dbReference type="NCBIfam" id="TIGR02967">
    <property type="entry name" value="guan_deamin"/>
    <property type="match status" value="1"/>
</dbReference>
<dbReference type="VEuPathDB" id="VectorBase:ADAR2_006608"/>
<dbReference type="EnsemblMetazoa" id="ADAC001416-RA">
    <property type="protein sequence ID" value="ADAC001416-PA"/>
    <property type="gene ID" value="ADAC001416"/>
</dbReference>
<dbReference type="InterPro" id="IPR014311">
    <property type="entry name" value="Guanine_deaminase"/>
</dbReference>
<dbReference type="VEuPathDB" id="VectorBase:ADAR2_007897"/>
<dbReference type="GO" id="GO:0005829">
    <property type="term" value="C:cytosol"/>
    <property type="evidence" value="ECO:0007669"/>
    <property type="project" value="TreeGrafter"/>
</dbReference>
<evidence type="ECO:0000256" key="6">
    <source>
        <dbReference type="ARBA" id="ARBA00022723"/>
    </source>
</evidence>
<evidence type="ECO:0000259" key="10">
    <source>
        <dbReference type="Pfam" id="PF00962"/>
    </source>
</evidence>
<dbReference type="eggNOG" id="KOG1097">
    <property type="taxonomic scope" value="Eukaryota"/>
</dbReference>
<evidence type="ECO:0000313" key="13">
    <source>
        <dbReference type="EnsemblMetazoa" id="ADAC001416-PA"/>
    </source>
</evidence>
<dbReference type="GO" id="GO:0008270">
    <property type="term" value="F:zinc ion binding"/>
    <property type="evidence" value="ECO:0007669"/>
    <property type="project" value="InterPro"/>
</dbReference>
<dbReference type="EC" id="3.5.4.3" evidence="4"/>
<comment type="cofactor">
    <cofactor evidence="1">
        <name>Zn(2+)</name>
        <dbReference type="ChEBI" id="CHEBI:29105"/>
    </cofactor>
</comment>
<dbReference type="GO" id="GO:0006147">
    <property type="term" value="P:guanine catabolic process"/>
    <property type="evidence" value="ECO:0007669"/>
    <property type="project" value="UniProtKB-UniPathway"/>
</dbReference>
<reference evidence="12" key="3">
    <citation type="journal article" date="2013" name="Nucleic Acids Res.">
        <title>The genome of Anopheles darlingi, the main neotropical malaria vector.</title>
        <authorList>
            <person name="Marinotti O."/>
            <person name="Cerqueira G.C."/>
            <person name="de Almeida L.G."/>
            <person name="Ferro M.I."/>
            <person name="Loreto E.L."/>
            <person name="Zaha A."/>
            <person name="Teixeira S.M."/>
            <person name="Wespiser A.R."/>
            <person name="Almeida E Silva A."/>
            <person name="Schlindwein A.D."/>
            <person name="Pacheco A.C."/>
            <person name="Silva A.L."/>
            <person name="Graveley B.R."/>
            <person name="Walenz B.P."/>
            <person name="Lima Bde A."/>
            <person name="Ribeiro C.A."/>
            <person name="Nunes-Silva C.G."/>
            <person name="de Carvalho C.R."/>
            <person name="Soares C.M."/>
            <person name="de Menezes C.B."/>
            <person name="Matiolli C."/>
            <person name="Caffrey D."/>
            <person name="Araujo D.A."/>
            <person name="de Oliveira D.M."/>
            <person name="Golenbock D."/>
            <person name="Grisard E.C."/>
            <person name="Fantinatti-Garboggini F."/>
            <person name="de Carvalho F.M."/>
            <person name="Barcellos F.G."/>
            <person name="Prosdocimi F."/>
            <person name="May G."/>
            <person name="Azevedo Junior G.M."/>
            <person name="Guimaraes G.M."/>
            <person name="Goldman G.H."/>
            <person name="Padilha I.Q."/>
            <person name="Batista Jda S."/>
            <person name="Ferro J.A."/>
            <person name="Ribeiro J.M."/>
            <person name="Fietto J.L."/>
            <person name="Dabbas K.M."/>
            <person name="Cerdeira L."/>
            <person name="Agnez-Lima L.F."/>
            <person name="Brocchi M."/>
            <person name="de Carvalho M.O."/>
            <person name="Teixeira Mde M."/>
            <person name="Diniz Maia Mde M."/>
            <person name="Goldman M.H."/>
            <person name="Cruz Schneider M.P."/>
            <person name="Felipe M.S."/>
            <person name="Hungria M."/>
            <person name="Nicolas M.F."/>
            <person name="Pereira M."/>
            <person name="Montes M.A."/>
            <person name="Cantao M.E."/>
            <person name="Vincentz M."/>
            <person name="Rafael M.S."/>
            <person name="Silverman N."/>
            <person name="Stoco P.H."/>
            <person name="Souza R.C."/>
            <person name="Vicentini R."/>
            <person name="Gazzinelli R.T."/>
            <person name="Neves Rde O."/>
            <person name="Silva R."/>
            <person name="Astolfi-Filho S."/>
            <person name="Maciel T.E."/>
            <person name="Urmenyi T.P."/>
            <person name="Tadei W.P."/>
            <person name="Camargo E.P."/>
            <person name="de Vasconcelos A.T."/>
        </authorList>
    </citation>
    <scope>NUCLEOTIDE SEQUENCE</scope>
</reference>
<dbReference type="SUPFAM" id="SSF51338">
    <property type="entry name" value="Composite domain of metallo-dependent hydrolases"/>
    <property type="match status" value="1"/>
</dbReference>
<comment type="pathway">
    <text evidence="2">Purine metabolism; guanine degradation; xanthine from guanine: step 1/1.</text>
</comment>
<reference evidence="13" key="4">
    <citation type="submission" date="2015-06" db="UniProtKB">
        <authorList>
            <consortium name="EnsemblMetazoa"/>
        </authorList>
    </citation>
    <scope>IDENTIFICATION</scope>
</reference>
<dbReference type="SUPFAM" id="SSF51556">
    <property type="entry name" value="Metallo-dependent hydrolases"/>
    <property type="match status" value="2"/>
</dbReference>
<name>W5JVF4_ANODA</name>
<dbReference type="eggNOG" id="KOG3968">
    <property type="taxonomic scope" value="Eukaryota"/>
</dbReference>
<feature type="domain" description="Adenosine deaminase" evidence="10">
    <location>
        <begin position="746"/>
        <end position="817"/>
    </location>
</feature>
<dbReference type="InterPro" id="IPR011059">
    <property type="entry name" value="Metal-dep_hydrolase_composite"/>
</dbReference>
<proteinExistence type="inferred from homology"/>
<evidence type="ECO:0000256" key="7">
    <source>
        <dbReference type="ARBA" id="ARBA00022801"/>
    </source>
</evidence>
<dbReference type="AlphaFoldDB" id="W5JVF4"/>
<dbReference type="Proteomes" id="UP000000673">
    <property type="component" value="Unassembled WGS sequence"/>
</dbReference>
<dbReference type="InterPro" id="IPR006680">
    <property type="entry name" value="Amidohydro-rel"/>
</dbReference>
<sequence length="889" mass="99978">MKQQLFVGKIVHSKSVDELQLFCDGFVAVSSEGKIDAVGELSQLKVLLPSADQYERVQLASTQFLLPGLIDAHIHAPQVPNIGLGLDKPLLEWLDSYTFPLESNYRDPEFAARVYKYVVNTTIANGTTTACYFASIFTETNKILVDEMLRQGQRGFVGKVSSNRMCPKFYVECDTETSVKDNVDFIRYVLDKKSDLVQPIVTPRFAITCDDGLLRELAGLARTYNLHIQTHVSENLGEIATVKEQFPQAPHYTGVYDEVGLLTNRTVLAHGVHLEEDELLVLAERGTSIAHCPSSNTNLGSGFCDVRRLLKANVKVGLGTDVSGGSEASILAAMRSALAVSQHLNFMKTQNVLGTGRVEPSDEGGKQQSYIPLTYKQALFLATLGGAQALAMDDKVGNFAVGKHFDALVIDTELAPIGGDRLPEALTKEKSNEQLLLEQVQKFVYVGDDRNIVKYEQMREAIVKAEHQYGLGGKVFLSPEEQHADRVLVEMKKRELQSVPGVQIPSAMHFYEAKSLIEASAIFRVLKTMPKGAVLHLHNSAAVSSSWVIQNLTYRAEAKLCTQDGRHYFTVRPQPFCPVNQTRSINEMRKEWADGPGSFDRWLEAIINLKLKPRKPSATVDDIWKEFESCFDAMKGFLQYKPFFEAYHRRLFQEFHRDNVCYLELRVSLPKLFDADGKEYGPVEVGYMLYRLVTEFRQQNPSFHGVKLILAKHRNMTDDELATALKLYENLSYYTEADENLVDAILLDTRRIGHGYSLYKHPILWHAVRRKQIVLEVCPISNQVLGLVHDLRNHPGSFYATQNIPMVIASDDPGFWDAVGVSYDFYYVFMAMAPSAGLGFLKQLVWDSINEVSEVVEDRWLKSAARARQSRAAKEVKEPNRARKEGVRV</sequence>
<dbReference type="InterPro" id="IPR001365">
    <property type="entry name" value="A_deaminase_dom"/>
</dbReference>
<dbReference type="VEuPathDB" id="VectorBase:ADAC001416"/>
<feature type="domain" description="Amidohydrolase-related" evidence="11">
    <location>
        <begin position="64"/>
        <end position="453"/>
    </location>
</feature>
<dbReference type="GO" id="GO:0005615">
    <property type="term" value="C:extracellular space"/>
    <property type="evidence" value="ECO:0007669"/>
    <property type="project" value="InterPro"/>
</dbReference>
<dbReference type="PANTHER" id="PTHR11271:SF6">
    <property type="entry name" value="GUANINE DEAMINASE"/>
    <property type="match status" value="1"/>
</dbReference>
<gene>
    <name evidence="12" type="ORF">AND_001416</name>
</gene>
<dbReference type="PANTHER" id="PTHR11271">
    <property type="entry name" value="GUANINE DEAMINASE"/>
    <property type="match status" value="1"/>
</dbReference>
<keyword evidence="6" id="KW-0479">Metal-binding</keyword>
<reference evidence="12" key="2">
    <citation type="submission" date="2010-05" db="EMBL/GenBank/DDBJ databases">
        <authorList>
            <person name="Almeida L.G."/>
            <person name="Nicolas M.F."/>
            <person name="Souza R.C."/>
            <person name="Vasconcelos A.T.R."/>
        </authorList>
    </citation>
    <scope>NUCLEOTIDE SEQUENCE</scope>
</reference>
<comment type="similarity">
    <text evidence="3">Belongs to the metallo-dependent hydrolases superfamily. ATZ/TRZ family.</text>
</comment>
<dbReference type="Pfam" id="PF01979">
    <property type="entry name" value="Amidohydro_1"/>
    <property type="match status" value="1"/>
</dbReference>
<evidence type="ECO:0000256" key="2">
    <source>
        <dbReference type="ARBA" id="ARBA00004984"/>
    </source>
</evidence>
<dbReference type="STRING" id="43151.W5JVF4"/>